<evidence type="ECO:0000313" key="1">
    <source>
        <dbReference type="EMBL" id="VBB18158.1"/>
    </source>
</evidence>
<dbReference type="Pfam" id="PF13455">
    <property type="entry name" value="MUG113"/>
    <property type="match status" value="1"/>
</dbReference>
<accession>A0A5K0U813</accession>
<dbReference type="Proteomes" id="UP000594342">
    <property type="component" value="Unassembled WGS sequence"/>
</dbReference>
<keyword evidence="2" id="KW-1185">Reference proteome</keyword>
<dbReference type="InterPro" id="IPR010994">
    <property type="entry name" value="RuvA_2-like"/>
</dbReference>
<sequence length="343" mass="38727">MPFVSTIDKKTGPVTTMKEAPKADFSTDDAVLRFVPPNMRAPAKATPIVQRVQVVQNHKDQQASDVSRLLSIKSVRNLYDTNTKETQKKILAKLCESNRPNSQGYVYGFTIDGDEEWCKIGRTVVSVDRRIAQQHGKPLFSTHTKDCFKLERLMHLLLKFCNGSDSVHQGIEWFHIGKYGLTKNMVQKLVCDLDDFVSLCDQTEVKPQEPVIPVPTFKVPVAKAPSVKVPVRERQTNEHHVAKIQAHRTPRATDIVRAEFEEPSEEVEEMSHGKVNINTASKETFLTDLAHCKTGRGRAIGDKLADRIIAYRSHTPFRRIEDLILVPYIGPITYNAVKNDICV</sequence>
<dbReference type="SUPFAM" id="SSF47781">
    <property type="entry name" value="RuvA domain 2-like"/>
    <property type="match status" value="1"/>
</dbReference>
<reference evidence="1 2" key="1">
    <citation type="submission" date="2018-10" db="EMBL/GenBank/DDBJ databases">
        <authorList>
            <consortium name="IHU Genomes"/>
        </authorList>
    </citation>
    <scope>NUCLEOTIDE SEQUENCE [LARGE SCALE GENOMIC DNA]</scope>
    <source>
        <strain evidence="1 2">A1</strain>
    </source>
</reference>
<proteinExistence type="predicted"/>
<dbReference type="Gene3D" id="1.10.150.320">
    <property type="entry name" value="Photosystem II 12 kDa extrinsic protein"/>
    <property type="match status" value="1"/>
</dbReference>
<organism evidence="1 2">
    <name type="scientific">Yasminevirus sp. GU-2018</name>
    <dbReference type="NCBI Taxonomy" id="2420051"/>
    <lineage>
        <taxon>Viruses</taxon>
        <taxon>Varidnaviria</taxon>
        <taxon>Bamfordvirae</taxon>
        <taxon>Nucleocytoviricota</taxon>
        <taxon>Megaviricetes</taxon>
        <taxon>Imitervirales</taxon>
        <taxon>Mimiviridae</taxon>
        <taxon>Klosneuvirinae</taxon>
        <taxon>Yasminevirus</taxon>
        <taxon>Yasminevirus saudimassiliense</taxon>
    </lineage>
</organism>
<comment type="caution">
    <text evidence="1">The sequence shown here is derived from an EMBL/GenBank/DDBJ whole genome shotgun (WGS) entry which is preliminary data.</text>
</comment>
<gene>
    <name evidence="1" type="ORF">YASMINEVIRUS_621</name>
</gene>
<protein>
    <submittedName>
        <fullName evidence="1">Competence protein ComEA</fullName>
    </submittedName>
</protein>
<dbReference type="EMBL" id="UPSH01000001">
    <property type="protein sequence ID" value="VBB18158.1"/>
    <property type="molecule type" value="Genomic_DNA"/>
</dbReference>
<dbReference type="Pfam" id="PF12836">
    <property type="entry name" value="HHH_3"/>
    <property type="match status" value="1"/>
</dbReference>
<evidence type="ECO:0000313" key="2">
    <source>
        <dbReference type="Proteomes" id="UP000594342"/>
    </source>
</evidence>
<name>A0A5K0U813_9VIRU</name>